<dbReference type="PROSITE" id="PS50011">
    <property type="entry name" value="PROTEIN_KINASE_DOM"/>
    <property type="match status" value="1"/>
</dbReference>
<keyword evidence="1" id="KW-0547">Nucleotide-binding</keyword>
<dbReference type="InterPro" id="IPR011009">
    <property type="entry name" value="Kinase-like_dom_sf"/>
</dbReference>
<keyword evidence="3" id="KW-0808">Transferase</keyword>
<protein>
    <submittedName>
        <fullName evidence="3">Kinase-like domain-containing protein</fullName>
    </submittedName>
</protein>
<evidence type="ECO:0000313" key="3">
    <source>
        <dbReference type="EMBL" id="KAF0483216.1"/>
    </source>
</evidence>
<keyword evidence="1" id="KW-0067">ATP-binding</keyword>
<sequence>MTIVSSMASQNWESADETAKAEYRRIVKEALRVRNEMYSESEPRKDLKLLGSGGYANVYSAKFNGKQYAVKNLRKTLRLEHKEAMSLIHKLKILREVSHPNIIKFYGVYKDPHTHNFMLVLQLANGGILRNYLEKKWEDVQCRLLVKGSPSYVESRYYLYPDEKIKRDEKSDIYSLGVVFWELTSGTPPFSGSSYRAIIIQISQGKKETIIPETPIDYAKLYMRCWDSEPEKRPT</sequence>
<gene>
    <name evidence="3" type="ORF">F8M41_023264</name>
</gene>
<feature type="binding site" evidence="1">
    <location>
        <position position="71"/>
    </location>
    <ligand>
        <name>ATP</name>
        <dbReference type="ChEBI" id="CHEBI:30616"/>
    </ligand>
</feature>
<dbReference type="InterPro" id="IPR001245">
    <property type="entry name" value="Ser-Thr/Tyr_kinase_cat_dom"/>
</dbReference>
<feature type="domain" description="Protein kinase" evidence="2">
    <location>
        <begin position="44"/>
        <end position="235"/>
    </location>
</feature>
<dbReference type="Gene3D" id="1.10.510.10">
    <property type="entry name" value="Transferase(Phosphotransferase) domain 1"/>
    <property type="match status" value="2"/>
</dbReference>
<keyword evidence="3" id="KW-0418">Kinase</keyword>
<dbReference type="PANTHER" id="PTHR44329">
    <property type="entry name" value="SERINE/THREONINE-PROTEIN KINASE TNNI3K-RELATED"/>
    <property type="match status" value="1"/>
</dbReference>
<dbReference type="OrthoDB" id="122279at2759"/>
<reference evidence="3 4" key="1">
    <citation type="journal article" date="2019" name="Environ. Microbiol.">
        <title>At the nexus of three kingdoms: the genome of the mycorrhizal fungus Gigaspora margarita provides insights into plant, endobacterial and fungal interactions.</title>
        <authorList>
            <person name="Venice F."/>
            <person name="Ghignone S."/>
            <person name="Salvioli di Fossalunga A."/>
            <person name="Amselem J."/>
            <person name="Novero M."/>
            <person name="Xianan X."/>
            <person name="Sedzielewska Toro K."/>
            <person name="Morin E."/>
            <person name="Lipzen A."/>
            <person name="Grigoriev I.V."/>
            <person name="Henrissat B."/>
            <person name="Martin F.M."/>
            <person name="Bonfante P."/>
        </authorList>
    </citation>
    <scope>NUCLEOTIDE SEQUENCE [LARGE SCALE GENOMIC DNA]</scope>
    <source>
        <strain evidence="3 4">BEG34</strain>
    </source>
</reference>
<evidence type="ECO:0000313" key="4">
    <source>
        <dbReference type="Proteomes" id="UP000439903"/>
    </source>
</evidence>
<dbReference type="EMBL" id="WTPW01000750">
    <property type="protein sequence ID" value="KAF0483216.1"/>
    <property type="molecule type" value="Genomic_DNA"/>
</dbReference>
<evidence type="ECO:0000256" key="1">
    <source>
        <dbReference type="PROSITE-ProRule" id="PRU10141"/>
    </source>
</evidence>
<dbReference type="Pfam" id="PF00069">
    <property type="entry name" value="Pkinase"/>
    <property type="match status" value="1"/>
</dbReference>
<dbReference type="PIRSF" id="PIRSF000654">
    <property type="entry name" value="Integrin-linked_kinase"/>
    <property type="match status" value="1"/>
</dbReference>
<dbReference type="GO" id="GO:0005524">
    <property type="term" value="F:ATP binding"/>
    <property type="evidence" value="ECO:0007669"/>
    <property type="project" value="UniProtKB-UniRule"/>
</dbReference>
<dbReference type="InterPro" id="IPR000719">
    <property type="entry name" value="Prot_kinase_dom"/>
</dbReference>
<comment type="caution">
    <text evidence="3">The sequence shown here is derived from an EMBL/GenBank/DDBJ whole genome shotgun (WGS) entry which is preliminary data.</text>
</comment>
<proteinExistence type="predicted"/>
<name>A0A8H4ADM8_GIGMA</name>
<dbReference type="PROSITE" id="PS00107">
    <property type="entry name" value="PROTEIN_KINASE_ATP"/>
    <property type="match status" value="1"/>
</dbReference>
<evidence type="ECO:0000259" key="2">
    <source>
        <dbReference type="PROSITE" id="PS50011"/>
    </source>
</evidence>
<dbReference type="SUPFAM" id="SSF56112">
    <property type="entry name" value="Protein kinase-like (PK-like)"/>
    <property type="match status" value="1"/>
</dbReference>
<dbReference type="Proteomes" id="UP000439903">
    <property type="component" value="Unassembled WGS sequence"/>
</dbReference>
<dbReference type="Pfam" id="PF07714">
    <property type="entry name" value="PK_Tyr_Ser-Thr"/>
    <property type="match status" value="1"/>
</dbReference>
<accession>A0A8H4ADM8</accession>
<dbReference type="GO" id="GO:0004674">
    <property type="term" value="F:protein serine/threonine kinase activity"/>
    <property type="evidence" value="ECO:0007669"/>
    <property type="project" value="TreeGrafter"/>
</dbReference>
<dbReference type="InterPro" id="IPR017441">
    <property type="entry name" value="Protein_kinase_ATP_BS"/>
</dbReference>
<keyword evidence="4" id="KW-1185">Reference proteome</keyword>
<organism evidence="3 4">
    <name type="scientific">Gigaspora margarita</name>
    <dbReference type="NCBI Taxonomy" id="4874"/>
    <lineage>
        <taxon>Eukaryota</taxon>
        <taxon>Fungi</taxon>
        <taxon>Fungi incertae sedis</taxon>
        <taxon>Mucoromycota</taxon>
        <taxon>Glomeromycotina</taxon>
        <taxon>Glomeromycetes</taxon>
        <taxon>Diversisporales</taxon>
        <taxon>Gigasporaceae</taxon>
        <taxon>Gigaspora</taxon>
    </lineage>
</organism>
<dbReference type="InterPro" id="IPR051681">
    <property type="entry name" value="Ser/Thr_Kinases-Pseudokinases"/>
</dbReference>
<dbReference type="AlphaFoldDB" id="A0A8H4ADM8"/>